<comment type="similarity">
    <text evidence="2">Belongs to the PAF1 family.</text>
</comment>
<evidence type="ECO:0000313" key="6">
    <source>
        <dbReference type="Proteomes" id="UP000193719"/>
    </source>
</evidence>
<dbReference type="AlphaFoldDB" id="A0A1Y1V685"/>
<keyword evidence="6" id="KW-1185">Reference proteome</keyword>
<dbReference type="GO" id="GO:0006368">
    <property type="term" value="P:transcription elongation by RNA polymerase II"/>
    <property type="evidence" value="ECO:0007669"/>
    <property type="project" value="InterPro"/>
</dbReference>
<feature type="region of interest" description="Disordered" evidence="4">
    <location>
        <begin position="1"/>
        <end position="49"/>
    </location>
</feature>
<organism evidence="5 6">
    <name type="scientific">Piromyces finnis</name>
    <dbReference type="NCBI Taxonomy" id="1754191"/>
    <lineage>
        <taxon>Eukaryota</taxon>
        <taxon>Fungi</taxon>
        <taxon>Fungi incertae sedis</taxon>
        <taxon>Chytridiomycota</taxon>
        <taxon>Chytridiomycota incertae sedis</taxon>
        <taxon>Neocallimastigomycetes</taxon>
        <taxon>Neocallimastigales</taxon>
        <taxon>Neocallimastigaceae</taxon>
        <taxon>Piromyces</taxon>
    </lineage>
</organism>
<evidence type="ECO:0000256" key="4">
    <source>
        <dbReference type="SAM" id="MobiDB-lite"/>
    </source>
</evidence>
<feature type="compositionally biased region" description="Basic residues" evidence="4">
    <location>
        <begin position="32"/>
        <end position="44"/>
    </location>
</feature>
<evidence type="ECO:0000256" key="3">
    <source>
        <dbReference type="ARBA" id="ARBA00023242"/>
    </source>
</evidence>
<dbReference type="PANTHER" id="PTHR23188:SF12">
    <property type="entry name" value="RNA POLYMERASE II-ASSOCIATED FACTOR 1 HOMOLOG"/>
    <property type="match status" value="1"/>
</dbReference>
<comment type="caution">
    <text evidence="5">The sequence shown here is derived from an EMBL/GenBank/DDBJ whole genome shotgun (WGS) entry which is preliminary data.</text>
</comment>
<accession>A0A1Y1V685</accession>
<dbReference type="Pfam" id="PF03985">
    <property type="entry name" value="Paf1"/>
    <property type="match status" value="1"/>
</dbReference>
<dbReference type="PANTHER" id="PTHR23188">
    <property type="entry name" value="RNA POLYMERASE II-ASSOCIATED FACTOR 1 HOMOLOG"/>
    <property type="match status" value="1"/>
</dbReference>
<keyword evidence="3" id="KW-0539">Nucleus</keyword>
<feature type="compositionally biased region" description="Basic residues" evidence="4">
    <location>
        <begin position="7"/>
        <end position="23"/>
    </location>
</feature>
<dbReference type="InterPro" id="IPR007133">
    <property type="entry name" value="RNA_pol_II-assoc_Paf1"/>
</dbReference>
<proteinExistence type="inferred from homology"/>
<evidence type="ECO:0008006" key="7">
    <source>
        <dbReference type="Google" id="ProtNLM"/>
    </source>
</evidence>
<evidence type="ECO:0000256" key="1">
    <source>
        <dbReference type="ARBA" id="ARBA00004123"/>
    </source>
</evidence>
<dbReference type="Proteomes" id="UP000193719">
    <property type="component" value="Unassembled WGS sequence"/>
</dbReference>
<evidence type="ECO:0000256" key="2">
    <source>
        <dbReference type="ARBA" id="ARBA00007560"/>
    </source>
</evidence>
<dbReference type="OrthoDB" id="10260285at2759"/>
<dbReference type="GO" id="GO:0000993">
    <property type="term" value="F:RNA polymerase II complex binding"/>
    <property type="evidence" value="ECO:0007669"/>
    <property type="project" value="TreeGrafter"/>
</dbReference>
<dbReference type="EMBL" id="MCFH01000028">
    <property type="protein sequence ID" value="ORX48130.1"/>
    <property type="molecule type" value="Genomic_DNA"/>
</dbReference>
<evidence type="ECO:0000313" key="5">
    <source>
        <dbReference type="EMBL" id="ORX48130.1"/>
    </source>
</evidence>
<comment type="subcellular location">
    <subcellularLocation>
        <location evidence="1">Nucleus</location>
    </subcellularLocation>
</comment>
<reference evidence="5 6" key="2">
    <citation type="submission" date="2016-08" db="EMBL/GenBank/DDBJ databases">
        <title>Pervasive Adenine N6-methylation of Active Genes in Fungi.</title>
        <authorList>
            <consortium name="DOE Joint Genome Institute"/>
            <person name="Mondo S.J."/>
            <person name="Dannebaum R.O."/>
            <person name="Kuo R.C."/>
            <person name="Labutti K."/>
            <person name="Haridas S."/>
            <person name="Kuo A."/>
            <person name="Salamov A."/>
            <person name="Ahrendt S.R."/>
            <person name="Lipzen A."/>
            <person name="Sullivan W."/>
            <person name="Andreopoulos W.B."/>
            <person name="Clum A."/>
            <person name="Lindquist E."/>
            <person name="Daum C."/>
            <person name="Ramamoorthy G.K."/>
            <person name="Gryganskyi A."/>
            <person name="Culley D."/>
            <person name="Magnuson J.K."/>
            <person name="James T.Y."/>
            <person name="O'Malley M.A."/>
            <person name="Stajich J.E."/>
            <person name="Spatafora J.W."/>
            <person name="Visel A."/>
            <person name="Grigoriev I.V."/>
        </authorList>
    </citation>
    <scope>NUCLEOTIDE SEQUENCE [LARGE SCALE GENOMIC DNA]</scope>
    <source>
        <strain evidence="6">finn</strain>
    </source>
</reference>
<dbReference type="GO" id="GO:0016593">
    <property type="term" value="C:Cdc73/Paf1 complex"/>
    <property type="evidence" value="ECO:0007669"/>
    <property type="project" value="InterPro"/>
</dbReference>
<gene>
    <name evidence="5" type="ORF">BCR36DRAFT_413280</name>
</gene>
<dbReference type="GO" id="GO:0003682">
    <property type="term" value="F:chromatin binding"/>
    <property type="evidence" value="ECO:0007669"/>
    <property type="project" value="TreeGrafter"/>
</dbReference>
<reference evidence="5 6" key="1">
    <citation type="submission" date="2016-08" db="EMBL/GenBank/DDBJ databases">
        <title>Genomes of anaerobic fungi encode conserved fungal cellulosomes for biomass hydrolysis.</title>
        <authorList>
            <consortium name="DOE Joint Genome Institute"/>
            <person name="Haitjema C.H."/>
            <person name="Gilmore S.P."/>
            <person name="Henske J.K."/>
            <person name="Solomon K.V."/>
            <person name="De Groot R."/>
            <person name="Kuo A."/>
            <person name="Mondo S.J."/>
            <person name="Salamov A.A."/>
            <person name="Labutti K."/>
            <person name="Zhao Z."/>
            <person name="Chiniquy J."/>
            <person name="Barry K."/>
            <person name="Brewer H.M."/>
            <person name="Purvine S.O."/>
            <person name="Wright A.T."/>
            <person name="Boxma B."/>
            <person name="Van Alen T."/>
            <person name="Hackstein J.H."/>
            <person name="Baker S.E."/>
            <person name="Grigoriev I.V."/>
            <person name="O'Malley M.A."/>
        </authorList>
    </citation>
    <scope>NUCLEOTIDE SEQUENCE [LARGE SCALE GENOMIC DNA]</scope>
    <source>
        <strain evidence="6">finn</strain>
    </source>
</reference>
<name>A0A1Y1V685_9FUNG</name>
<dbReference type="STRING" id="1754191.A0A1Y1V685"/>
<protein>
    <recommendedName>
        <fullName evidence="7">Paf1-domain-containing protein</fullName>
    </recommendedName>
</protein>
<sequence>MSSSSSRHPHQHHHSQHQHHSQHHSQSQHASQSHHHSLHHHRKPGSGFLCRQKFQNNLPEIPFNPKLVEFPFPRDRLYSFKNSQLIENAPYKMFPPDNELGIPLNLIDMKVFDEGPENRFINPTEPPPVHEDDKILLISNDEFEKRKKRSVRPQVSWLRRTEYISNEVSNKFLKNNEFTEVKMGLSVAKDEAIKDVDLSVNGQIKSITRTFKIINETDLFNIKHPTKSHLKAVEIFPIFPDFVRWPNTYSHVQYNSSPINNNDGKDALEKVDEITSTQLSNAILKPMQNPLDPSETFLSYFKPSVETAKKIKRSREDSDDEEIDDEEQEFNFVRDFEYDTNTDSKKNKKIFFTFNPEQGGAFYNVIKSKLSLRKKRARSKYATQVEFDKPNRIELTKREFTSAEEQERRSKLKSILTKDRIE</sequence>